<proteinExistence type="predicted"/>
<reference evidence="8 9" key="1">
    <citation type="submission" date="2019-02" db="EMBL/GenBank/DDBJ databases">
        <title>Bacterial novel species isolated from soil.</title>
        <authorList>
            <person name="Jung H.-Y."/>
        </authorList>
    </citation>
    <scope>NUCLEOTIDE SEQUENCE [LARGE SCALE GENOMIC DNA]</scope>
    <source>
        <strain evidence="8 9">1-3-3-3</strain>
    </source>
</reference>
<keyword evidence="1" id="KW-0433">Leucine-rich repeat</keyword>
<sequence>MRYPFPIRLIFLVFLLAWASAIPARAQAPEGVVADSTELRVLRQFLFATVSVSTWQSIKDTPLHAWPGVRLEGGDVVGLYGAYGHLTGPLHPCLGELRQLRYLTLTQNALTGPIPTEYQQLTQLQHLSLDQNQLTGPIPDWLGTLPFLESLNLNSNKLSGSIPAALGQLSQLQSLLLSDNKLTGTLPSALGQLTSLQQLNVSANQLSGSIPAELGGARALQTLNLSYNALSGSLPSTLGQLRFLIEFGACLNRLTGSLPQSFAAWQQIRTITLQDNLLSGSIPAQWGRLGTLQSLSLAHNRLTGSLSDSLGRLTQLTRLTVAHNQLTGPLPAGLGQLAALEELDVSSNYFTALLPASWATMRALKTLDAHHNRLAGSIPPTWSELGALQTLDLSENQLGGELPAFLGDFRFLSYLGLGHNNFRGAVPAALTLLPAVRYLDLSANQLIAIPSWARSARRPQTVLVQNNYLDFGTIEPNFTAVGVSCIPEFYFMPQNTPMADTLRCVARTYQTMHRSMAGTGNHYQWERQLGQAWVELPAQTDTTLQLGKVLPTMEGLYRLRVWNDLVTNSNGFHIFLYKNVFLDLLPYAPPVENLPVESSLVASPINTLAPNPFTGNPDSLVLNFVRTYTARQEFTDPENLVQAPVDDVQIKTDYLDGLGRPVQSVLRQESPLRRDIVQPTAYDELGRETKSYLPYTAANGTGALGPYRPNAIREQYEFYHDIPAGTGAPVAGLPRTGVPYGETAFEASPLNRTLATAAPGEAWQMATGHVTTIQERPNVVSDEVQHFTVGYGSQINATFVQAPYAAATLWVKETRDEHGFRILEFEDQQKHVILKRVQTSIPNQLVSLNTAQQWLETYYVYDDFGHLRIVLPPKAVAQLRANNWQLRDAADPLLFRYRYDKHGRVIAKQIPGTDGETQLVYNQLDQVVLSQDAAQRLRQEWSFTKYDVWGRPVVTGLCTRNAPLEVLQGEAERTVIQAESRTAAVSNPHHYTLYQAYPPLSATSRFTQPRVLTLSYYDDYNFDNDPAAQPDAAYNPQYDHQFTGAGPRPDARVKDLITQTRSRVLGLPETGPGAWLTTTTFYDERARPIQVQGTNARGGTDVITTQLDFAGKTRKTYSVHLDARPAAQPVSVAETHTYDHAGRLLSTTQQLGTELRPTVLATLRYDELGQLQQKKLGLGNQKVDYRYNIRGWLTHINDAVQSEPNDIWGMELYYEHGFTTDYLQYNGNITGQKWRSQSDNVTRAYGYVYDASNRLLQGDFVARTATGAWTAEKQNYGLRFVSYDENGNILTLRRRGLRAPATSTSAKQYGPIDQLLYTYAGNRLLAVDDAIRDNGPATPSAPALAGDFQDQGSYYQPQQQAEYQYDANGSLTADRNKGITSILYNHLNLPRRIAFGNDSIVFRYSAAGQKVAKLVYETGKPMQQTDYAGAFQYEQDSLRFFPHAEGRVLCQVQRSAAGTPTVRYVREYSIKDHLGNLRIAYRPGDTAVFKATMEMNPASVARQEEQQFDSASIARSRFMAGALARTGSYVARLNAATGQALGPSKILSVHKGDTITVTAHGMYQQYLRTKKLALSLPTIVAGTLLQQPTMQPGGEPTRRLRPLPFLGLSLSMLPTLARTQNIPEGFLRILVYNADSTLVETLNHSLSETAYNNYESLLKRVIAPADGYIQAYVGNTSSADVFFDDIEVRYSPGLVVQENVYDPWGLNLAGLERTSIAHENKYQYNGKEKQQELGLNWQDYGARMYDTQLGRWHAVDPLSDIMHRYSPYVYCFDNPIRFVDPDGRISEERIGPNATAGPRNSASEIERGNNTTTARSSSSISVTNTETNRYGETKSTISNIKGSSQDIANISNYSAEVVSSSMRQAKVNSVRVSRTQSTVIGEAKAMYTNAIAPNGVKKSYNLYASSGDKVINVFENGKNSGLSSEQIINNMAAAITTLGPTNVSKHLANPTTLNVIDFSSRDLGNKASAFNTALKSNRGVSNFFSPYTAPHRDPAFHLEIPQK</sequence>
<organism evidence="8 9">
    <name type="scientific">Hymenobacter persicinus</name>
    <dbReference type="NCBI Taxonomy" id="2025506"/>
    <lineage>
        <taxon>Bacteria</taxon>
        <taxon>Pseudomonadati</taxon>
        <taxon>Bacteroidota</taxon>
        <taxon>Cytophagia</taxon>
        <taxon>Cytophagales</taxon>
        <taxon>Hymenobacteraceae</taxon>
        <taxon>Hymenobacter</taxon>
    </lineage>
</organism>
<keyword evidence="5" id="KW-0732">Signal</keyword>
<dbReference type="Pfam" id="PF00560">
    <property type="entry name" value="LRR_1"/>
    <property type="match status" value="1"/>
</dbReference>
<comment type="caution">
    <text evidence="8">The sequence shown here is derived from an EMBL/GenBank/DDBJ whole genome shotgun (WGS) entry which is preliminary data.</text>
</comment>
<dbReference type="PANTHER" id="PTHR48054">
    <property type="entry name" value="RECEPTOR KINASE-LIKE PROTEIN XA21"/>
    <property type="match status" value="1"/>
</dbReference>
<dbReference type="InterPro" id="IPR055414">
    <property type="entry name" value="LRR_R13L4/SHOC2-like"/>
</dbReference>
<dbReference type="InterPro" id="IPR003591">
    <property type="entry name" value="Leu-rich_rpt_typical-subtyp"/>
</dbReference>
<evidence type="ECO:0000256" key="1">
    <source>
        <dbReference type="ARBA" id="ARBA00022614"/>
    </source>
</evidence>
<dbReference type="InterPro" id="IPR001611">
    <property type="entry name" value="Leu-rich_rpt"/>
</dbReference>
<feature type="region of interest" description="Disordered" evidence="4">
    <location>
        <begin position="1787"/>
        <end position="1827"/>
    </location>
</feature>
<evidence type="ECO:0000256" key="5">
    <source>
        <dbReference type="SAM" id="SignalP"/>
    </source>
</evidence>
<evidence type="ECO:0000313" key="8">
    <source>
        <dbReference type="EMBL" id="RYU77813.1"/>
    </source>
</evidence>
<feature type="domain" description="DUF6443" evidence="6">
    <location>
        <begin position="626"/>
        <end position="772"/>
    </location>
</feature>
<keyword evidence="9" id="KW-1185">Reference proteome</keyword>
<dbReference type="Pfam" id="PF20041">
    <property type="entry name" value="DUF6443"/>
    <property type="match status" value="1"/>
</dbReference>
<accession>A0A4Q5LAA4</accession>
<dbReference type="Gene3D" id="2.180.10.10">
    <property type="entry name" value="RHS repeat-associated core"/>
    <property type="match status" value="2"/>
</dbReference>
<evidence type="ECO:0000256" key="3">
    <source>
        <dbReference type="ARBA" id="ARBA00023136"/>
    </source>
</evidence>
<dbReference type="FunFam" id="3.80.10.10:FF:000221">
    <property type="entry name" value="Leucine-rich repeat receptor-like protein kinase PXL1"/>
    <property type="match status" value="1"/>
</dbReference>
<dbReference type="SUPFAM" id="SSF52058">
    <property type="entry name" value="L domain-like"/>
    <property type="match status" value="2"/>
</dbReference>
<dbReference type="Pfam" id="PF13855">
    <property type="entry name" value="LRR_8"/>
    <property type="match status" value="1"/>
</dbReference>
<dbReference type="SMART" id="SM00369">
    <property type="entry name" value="LRR_TYP"/>
    <property type="match status" value="10"/>
</dbReference>
<evidence type="ECO:0000313" key="9">
    <source>
        <dbReference type="Proteomes" id="UP000294155"/>
    </source>
</evidence>
<feature type="signal peptide" evidence="5">
    <location>
        <begin position="1"/>
        <end position="26"/>
    </location>
</feature>
<dbReference type="InterPro" id="IPR032675">
    <property type="entry name" value="LRR_dom_sf"/>
</dbReference>
<evidence type="ECO:0008006" key="10">
    <source>
        <dbReference type="Google" id="ProtNLM"/>
    </source>
</evidence>
<feature type="compositionally biased region" description="Polar residues" evidence="4">
    <location>
        <begin position="1798"/>
        <end position="1827"/>
    </location>
</feature>
<dbReference type="InterPro" id="IPR022385">
    <property type="entry name" value="Rhs_assc_core"/>
</dbReference>
<dbReference type="Gene3D" id="3.80.10.10">
    <property type="entry name" value="Ribonuclease Inhibitor"/>
    <property type="match status" value="3"/>
</dbReference>
<gene>
    <name evidence="8" type="ORF">EWM57_16590</name>
</gene>
<evidence type="ECO:0000256" key="4">
    <source>
        <dbReference type="SAM" id="MobiDB-lite"/>
    </source>
</evidence>
<keyword evidence="2" id="KW-0677">Repeat</keyword>
<name>A0A4Q5LAA4_9BACT</name>
<keyword evidence="3" id="KW-0472">Membrane</keyword>
<evidence type="ECO:0000259" key="7">
    <source>
        <dbReference type="Pfam" id="PF23598"/>
    </source>
</evidence>
<dbReference type="InterPro" id="IPR045619">
    <property type="entry name" value="DUF6443"/>
</dbReference>
<protein>
    <recommendedName>
        <fullName evidence="10">RHS repeat-associated core domain-containing protein</fullName>
    </recommendedName>
</protein>
<feature type="domain" description="Disease resistance R13L4/SHOC-2-like LRR" evidence="7">
    <location>
        <begin position="92"/>
        <end position="233"/>
    </location>
</feature>
<dbReference type="NCBIfam" id="TIGR03696">
    <property type="entry name" value="Rhs_assc_core"/>
    <property type="match status" value="1"/>
</dbReference>
<dbReference type="Pfam" id="PF23598">
    <property type="entry name" value="LRR_14"/>
    <property type="match status" value="1"/>
</dbReference>
<dbReference type="FunFam" id="3.80.10.10:FF:000095">
    <property type="entry name" value="LRR receptor-like serine/threonine-protein kinase GSO1"/>
    <property type="match status" value="1"/>
</dbReference>
<dbReference type="PANTHER" id="PTHR48054:SF82">
    <property type="entry name" value="LRR RECEPTOR-LIKE SERINE_THREONINE-PROTEIN KINASE FLS2"/>
    <property type="match status" value="1"/>
</dbReference>
<evidence type="ECO:0000256" key="2">
    <source>
        <dbReference type="ARBA" id="ARBA00022737"/>
    </source>
</evidence>
<feature type="chain" id="PRO_5020226820" description="RHS repeat-associated core domain-containing protein" evidence="5">
    <location>
        <begin position="27"/>
        <end position="2003"/>
    </location>
</feature>
<dbReference type="EMBL" id="SEWE01000042">
    <property type="protein sequence ID" value="RYU77813.1"/>
    <property type="molecule type" value="Genomic_DNA"/>
</dbReference>
<evidence type="ECO:0000259" key="6">
    <source>
        <dbReference type="Pfam" id="PF20041"/>
    </source>
</evidence>
<dbReference type="InterPro" id="IPR052592">
    <property type="entry name" value="LRR-RLK"/>
</dbReference>
<dbReference type="OrthoDB" id="976756at2"/>
<dbReference type="RefSeq" id="WP_129922280.1">
    <property type="nucleotide sequence ID" value="NZ_SEWE01000042.1"/>
</dbReference>
<dbReference type="Proteomes" id="UP000294155">
    <property type="component" value="Unassembled WGS sequence"/>
</dbReference>